<gene>
    <name evidence="1" type="ORF">L6452_29457</name>
</gene>
<organism evidence="1 2">
    <name type="scientific">Arctium lappa</name>
    <name type="common">Greater burdock</name>
    <name type="synonym">Lappa major</name>
    <dbReference type="NCBI Taxonomy" id="4217"/>
    <lineage>
        <taxon>Eukaryota</taxon>
        <taxon>Viridiplantae</taxon>
        <taxon>Streptophyta</taxon>
        <taxon>Embryophyta</taxon>
        <taxon>Tracheophyta</taxon>
        <taxon>Spermatophyta</taxon>
        <taxon>Magnoliopsida</taxon>
        <taxon>eudicotyledons</taxon>
        <taxon>Gunneridae</taxon>
        <taxon>Pentapetalae</taxon>
        <taxon>asterids</taxon>
        <taxon>campanulids</taxon>
        <taxon>Asterales</taxon>
        <taxon>Asteraceae</taxon>
        <taxon>Carduoideae</taxon>
        <taxon>Cardueae</taxon>
        <taxon>Arctiinae</taxon>
        <taxon>Arctium</taxon>
    </lineage>
</organism>
<reference evidence="2" key="1">
    <citation type="journal article" date="2022" name="Mol. Ecol. Resour.">
        <title>The genomes of chicory, endive, great burdock and yacon provide insights into Asteraceae palaeo-polyploidization history and plant inulin production.</title>
        <authorList>
            <person name="Fan W."/>
            <person name="Wang S."/>
            <person name="Wang H."/>
            <person name="Wang A."/>
            <person name="Jiang F."/>
            <person name="Liu H."/>
            <person name="Zhao H."/>
            <person name="Xu D."/>
            <person name="Zhang Y."/>
        </authorList>
    </citation>
    <scope>NUCLEOTIDE SEQUENCE [LARGE SCALE GENOMIC DNA]</scope>
    <source>
        <strain evidence="2">cv. Niubang</strain>
    </source>
</reference>
<protein>
    <submittedName>
        <fullName evidence="1">Uncharacterized protein</fullName>
    </submittedName>
</protein>
<dbReference type="Proteomes" id="UP001055879">
    <property type="component" value="Linkage Group LG10"/>
</dbReference>
<reference evidence="1 2" key="2">
    <citation type="journal article" date="2022" name="Mol. Ecol. Resour.">
        <title>The genomes of chicory, endive, great burdock and yacon provide insights into Asteraceae paleo-polyploidization history and plant inulin production.</title>
        <authorList>
            <person name="Fan W."/>
            <person name="Wang S."/>
            <person name="Wang H."/>
            <person name="Wang A."/>
            <person name="Jiang F."/>
            <person name="Liu H."/>
            <person name="Zhao H."/>
            <person name="Xu D."/>
            <person name="Zhang Y."/>
        </authorList>
    </citation>
    <scope>NUCLEOTIDE SEQUENCE [LARGE SCALE GENOMIC DNA]</scope>
    <source>
        <strain evidence="2">cv. Niubang</strain>
    </source>
</reference>
<proteinExistence type="predicted"/>
<name>A0ACB8ZHQ4_ARCLA</name>
<evidence type="ECO:0000313" key="2">
    <source>
        <dbReference type="Proteomes" id="UP001055879"/>
    </source>
</evidence>
<evidence type="ECO:0000313" key="1">
    <source>
        <dbReference type="EMBL" id="KAI3696866.1"/>
    </source>
</evidence>
<accession>A0ACB8ZHQ4</accession>
<keyword evidence="2" id="KW-1185">Reference proteome</keyword>
<dbReference type="EMBL" id="CM042056">
    <property type="protein sequence ID" value="KAI3696866.1"/>
    <property type="molecule type" value="Genomic_DNA"/>
</dbReference>
<comment type="caution">
    <text evidence="1">The sequence shown here is derived from an EMBL/GenBank/DDBJ whole genome shotgun (WGS) entry which is preliminary data.</text>
</comment>
<sequence>MSPTTTPPPDATVNDGATTTGISSLPTHILQSHVLTRLDGQTLASATCASTSLAAGHHHHHLWSTICHSTWPSIAGHRRLTELISNFSDDKNGPRFFFSHSFPLPTPDPTAVPPPPQNHPPPSPVPELISAVDIYYRNKPILTKIEETDTTTDWFRCSPFRIDLLDLKDVVRIQLPLSPPDDGDSVDRCTAAMMDDMTLSWILINPINKRAVNLSSHKPVSVHRHWLSHEIQVRFGSILGGGGSGGGGGGGVVVECGIVVNCRRSEDGEMEVGEVMMEVEDMDGKHLNGKDSLVILQRVMEGKRGNGVKREEEARRRYRRYEEMKRERRERKSRVEGTLDILFLIFGLLIFIGLLFILLLKQFL</sequence>